<dbReference type="PANTHER" id="PTHR15363:SF3">
    <property type="entry name" value="POU DOMAIN CLASS 2-ASSOCIATING FACTOR 1"/>
    <property type="match status" value="1"/>
</dbReference>
<name>A0ABQ9UQW3_SAGOE</name>
<dbReference type="Proteomes" id="UP001266305">
    <property type="component" value="Unassembled WGS sequence"/>
</dbReference>
<gene>
    <name evidence="1" type="primary">POU2AF1_2</name>
    <name evidence="1" type="ORF">P7K49_020795</name>
</gene>
<evidence type="ECO:0000313" key="1">
    <source>
        <dbReference type="EMBL" id="KAK2099447.1"/>
    </source>
</evidence>
<dbReference type="PANTHER" id="PTHR15363">
    <property type="entry name" value="POU DOMAIN CLASS 2-ASSOCIATING FACTOR 1"/>
    <property type="match status" value="1"/>
</dbReference>
<protein>
    <submittedName>
        <fullName evidence="1">POU domain class 2-associating factor 1</fullName>
    </submittedName>
</protein>
<proteinExistence type="predicted"/>
<reference evidence="1 2" key="1">
    <citation type="submission" date="2023-05" db="EMBL/GenBank/DDBJ databases">
        <title>B98-5 Cell Line De Novo Hybrid Assembly: An Optical Mapping Approach.</title>
        <authorList>
            <person name="Kananen K."/>
            <person name="Auerbach J.A."/>
            <person name="Kautto E."/>
            <person name="Blachly J.S."/>
        </authorList>
    </citation>
    <scope>NUCLEOTIDE SEQUENCE [LARGE SCALE GENOMIC DNA]</scope>
    <source>
        <strain evidence="1">B95-8</strain>
        <tissue evidence="1">Cell line</tissue>
    </source>
</reference>
<keyword evidence="2" id="KW-1185">Reference proteome</keyword>
<accession>A0ABQ9UQW3</accession>
<organism evidence="1 2">
    <name type="scientific">Saguinus oedipus</name>
    <name type="common">Cotton-top tamarin</name>
    <name type="synonym">Oedipomidas oedipus</name>
    <dbReference type="NCBI Taxonomy" id="9490"/>
    <lineage>
        <taxon>Eukaryota</taxon>
        <taxon>Metazoa</taxon>
        <taxon>Chordata</taxon>
        <taxon>Craniata</taxon>
        <taxon>Vertebrata</taxon>
        <taxon>Euteleostomi</taxon>
        <taxon>Mammalia</taxon>
        <taxon>Eutheria</taxon>
        <taxon>Euarchontoglires</taxon>
        <taxon>Primates</taxon>
        <taxon>Haplorrhini</taxon>
        <taxon>Platyrrhini</taxon>
        <taxon>Cebidae</taxon>
        <taxon>Callitrichinae</taxon>
        <taxon>Saguinus</taxon>
    </lineage>
</organism>
<dbReference type="Pfam" id="PF09310">
    <property type="entry name" value="PD-C2-AF1"/>
    <property type="match status" value="1"/>
</dbReference>
<dbReference type="EMBL" id="JASSZA010000010">
    <property type="protein sequence ID" value="KAK2099447.1"/>
    <property type="molecule type" value="Genomic_DNA"/>
</dbReference>
<sequence length="177" mass="19210">MEVSASAVAEEGALCAGWLSQPTPATLQPLAPWTPYTEYVPHEAVSCPYSADMYVQPVCPSYTVVGPSSVLTYASPPLITNVTVCRPKEWEFCKCSRAKRPVVTAVSSSSSGKPWEADLGLEQSQTHLQWWSWLWSTLSPPFPSRVQCNPDAPVLPPSTFYARPAGALPSQAQLAIQ</sequence>
<dbReference type="InterPro" id="IPR015389">
    <property type="entry name" value="PD-C2-AF1"/>
</dbReference>
<evidence type="ECO:0000313" key="2">
    <source>
        <dbReference type="Proteomes" id="UP001266305"/>
    </source>
</evidence>
<comment type="caution">
    <text evidence="1">The sequence shown here is derived from an EMBL/GenBank/DDBJ whole genome shotgun (WGS) entry which is preliminary data.</text>
</comment>